<dbReference type="PANTHER" id="PTHR37422:SF23">
    <property type="entry name" value="TEICHURONIC ACID BIOSYNTHESIS PROTEIN TUAE"/>
    <property type="match status" value="1"/>
</dbReference>
<dbReference type="PANTHER" id="PTHR37422">
    <property type="entry name" value="TEICHURONIC ACID BIOSYNTHESIS PROTEIN TUAE"/>
    <property type="match status" value="1"/>
</dbReference>
<proteinExistence type="predicted"/>
<comment type="caution">
    <text evidence="7">The sequence shown here is derived from an EMBL/GenBank/DDBJ whole genome shotgun (WGS) entry which is preliminary data.</text>
</comment>
<dbReference type="Proteomes" id="UP000588017">
    <property type="component" value="Unassembled WGS sequence"/>
</dbReference>
<accession>A0A841KEA5</accession>
<dbReference type="InterPro" id="IPR051533">
    <property type="entry name" value="WaaL-like"/>
</dbReference>
<keyword evidence="2 5" id="KW-0812">Transmembrane</keyword>
<comment type="subcellular location">
    <subcellularLocation>
        <location evidence="1">Membrane</location>
        <topology evidence="1">Multi-pass membrane protein</topology>
    </subcellularLocation>
</comment>
<feature type="domain" description="O-antigen ligase-related" evidence="6">
    <location>
        <begin position="196"/>
        <end position="343"/>
    </location>
</feature>
<dbReference type="Pfam" id="PF04932">
    <property type="entry name" value="Wzy_C"/>
    <property type="match status" value="1"/>
</dbReference>
<evidence type="ECO:0000313" key="7">
    <source>
        <dbReference type="EMBL" id="MBB6168276.1"/>
    </source>
</evidence>
<feature type="transmembrane region" description="Helical" evidence="5">
    <location>
        <begin position="360"/>
        <end position="378"/>
    </location>
</feature>
<keyword evidence="3 5" id="KW-1133">Transmembrane helix</keyword>
<evidence type="ECO:0000256" key="5">
    <source>
        <dbReference type="SAM" id="Phobius"/>
    </source>
</evidence>
<sequence length="414" mass="43329">MPVPSAEPSVHARRLTLAAFVTLALMPLAMALANRSAPLVLTVAAVLALLAALLEPDGRMRLVRAARAIVRTPVFLAVLSLAAYAAVSMTWSIRPGASLFSYGEVLLPAVAGTVATSVLPFRVPRAVLTLAAVAMVAACLVVTGDLASELALRRALGLRATGGFVFNRSILTVLMLAWPLCLLWWTAGRRPLVGAAVAFQLLVIAVGESGAATMGILCGAAAFAIALLDRRLALALVTAGLLACLAVGPFKGSLTMRLPDALIEAVQKRGHAIERIALWRSFEEVVWRRPFLGTGFGSSPGLPDDTVAQEVPDELRGMLAIGHPHDAFLQIWVELGAVGAALAALVIATMMRALAHLRGLRLAASLGLVASAAGVMFVGHGAWQGWWVAVLGAAIVWLRCRSDGVVPTEGVDHE</sequence>
<evidence type="ECO:0000256" key="2">
    <source>
        <dbReference type="ARBA" id="ARBA00022692"/>
    </source>
</evidence>
<evidence type="ECO:0000256" key="3">
    <source>
        <dbReference type="ARBA" id="ARBA00022989"/>
    </source>
</evidence>
<feature type="transmembrane region" description="Helical" evidence="5">
    <location>
        <begin position="126"/>
        <end position="144"/>
    </location>
</feature>
<evidence type="ECO:0000256" key="1">
    <source>
        <dbReference type="ARBA" id="ARBA00004141"/>
    </source>
</evidence>
<feature type="transmembrane region" description="Helical" evidence="5">
    <location>
        <begin position="327"/>
        <end position="348"/>
    </location>
</feature>
<dbReference type="EMBL" id="JACHEH010000004">
    <property type="protein sequence ID" value="MBB6168276.1"/>
    <property type="molecule type" value="Genomic_DNA"/>
</dbReference>
<dbReference type="AlphaFoldDB" id="A0A841KEA5"/>
<feature type="transmembrane region" description="Helical" evidence="5">
    <location>
        <begin position="165"/>
        <end position="185"/>
    </location>
</feature>
<reference evidence="7 8" key="1">
    <citation type="submission" date="2020-08" db="EMBL/GenBank/DDBJ databases">
        <title>Genomic Encyclopedia of Type Strains, Phase IV (KMG-IV): sequencing the most valuable type-strain genomes for metagenomic binning, comparative biology and taxonomic classification.</title>
        <authorList>
            <person name="Goeker M."/>
        </authorList>
    </citation>
    <scope>NUCLEOTIDE SEQUENCE [LARGE SCALE GENOMIC DNA]</scope>
    <source>
        <strain evidence="7 8">DSM 101465</strain>
    </source>
</reference>
<evidence type="ECO:0000256" key="4">
    <source>
        <dbReference type="ARBA" id="ARBA00023136"/>
    </source>
</evidence>
<feature type="transmembrane region" description="Helical" evidence="5">
    <location>
        <begin position="36"/>
        <end position="54"/>
    </location>
</feature>
<feature type="transmembrane region" description="Helical" evidence="5">
    <location>
        <begin position="74"/>
        <end position="93"/>
    </location>
</feature>
<gene>
    <name evidence="7" type="ORF">HNQ73_001906</name>
</gene>
<dbReference type="GO" id="GO:0016874">
    <property type="term" value="F:ligase activity"/>
    <property type="evidence" value="ECO:0007669"/>
    <property type="project" value="UniProtKB-KW"/>
</dbReference>
<feature type="transmembrane region" description="Helical" evidence="5">
    <location>
        <begin position="197"/>
        <end position="225"/>
    </location>
</feature>
<keyword evidence="8" id="KW-1185">Reference proteome</keyword>
<protein>
    <submittedName>
        <fullName evidence="7">O-antigen ligase</fullName>
    </submittedName>
</protein>
<evidence type="ECO:0000259" key="6">
    <source>
        <dbReference type="Pfam" id="PF04932"/>
    </source>
</evidence>
<keyword evidence="7" id="KW-0436">Ligase</keyword>
<keyword evidence="4 5" id="KW-0472">Membrane</keyword>
<feature type="transmembrane region" description="Helical" evidence="5">
    <location>
        <begin position="232"/>
        <end position="250"/>
    </location>
</feature>
<evidence type="ECO:0000313" key="8">
    <source>
        <dbReference type="Proteomes" id="UP000588017"/>
    </source>
</evidence>
<dbReference type="InterPro" id="IPR007016">
    <property type="entry name" value="O-antigen_ligase-rel_domated"/>
</dbReference>
<dbReference type="GO" id="GO:0016020">
    <property type="term" value="C:membrane"/>
    <property type="evidence" value="ECO:0007669"/>
    <property type="project" value="UniProtKB-SubCell"/>
</dbReference>
<name>A0A841KEA5_9HYPH</name>
<organism evidence="7 8">
    <name type="scientific">Chelatococcus composti</name>
    <dbReference type="NCBI Taxonomy" id="1743235"/>
    <lineage>
        <taxon>Bacteria</taxon>
        <taxon>Pseudomonadati</taxon>
        <taxon>Pseudomonadota</taxon>
        <taxon>Alphaproteobacteria</taxon>
        <taxon>Hyphomicrobiales</taxon>
        <taxon>Chelatococcaceae</taxon>
        <taxon>Chelatococcus</taxon>
    </lineage>
</organism>
<dbReference type="RefSeq" id="WP_183334601.1">
    <property type="nucleotide sequence ID" value="NZ_BMHX01000004.1"/>
</dbReference>
<feature type="transmembrane region" description="Helical" evidence="5">
    <location>
        <begin position="12"/>
        <end position="30"/>
    </location>
</feature>